<name>A0ABS5VTS3_9BACT</name>
<dbReference type="RefSeq" id="WP_254154201.1">
    <property type="nucleotide sequence ID" value="NZ_JAHESD010000028.1"/>
</dbReference>
<comment type="caution">
    <text evidence="1">The sequence shown here is derived from an EMBL/GenBank/DDBJ whole genome shotgun (WGS) entry which is preliminary data.</text>
</comment>
<evidence type="ECO:0000313" key="2">
    <source>
        <dbReference type="Proteomes" id="UP000772618"/>
    </source>
</evidence>
<reference evidence="1 2" key="1">
    <citation type="submission" date="2021-05" db="EMBL/GenBank/DDBJ databases">
        <title>A Polyphasic approach of four new species of the genus Ohtaekwangia: Ohtaekwangia histidinii sp. nov., Ohtaekwangia cretensis sp. nov., Ohtaekwangia indiensis sp. nov., Ohtaekwangia reichenbachii sp. nov. from diverse environment.</title>
        <authorList>
            <person name="Octaviana S."/>
        </authorList>
    </citation>
    <scope>NUCLEOTIDE SEQUENCE [LARGE SCALE GENOMIC DNA]</scope>
    <source>
        <strain evidence="1 2">PWU20</strain>
    </source>
</reference>
<keyword evidence="2" id="KW-1185">Reference proteome</keyword>
<gene>
    <name evidence="1" type="ORF">KK060_13180</name>
</gene>
<sequence length="91" mass="10550">MDEFSGDNIQWKSYNALNKNAGIQRYAIGDGFIVVMFNGSEEEIYVYHDKVIDTKHINEMKRLAEQGKGLTTYINQHQNVRDNAIKFEPHT</sequence>
<accession>A0ABS5VTS3</accession>
<proteinExistence type="predicted"/>
<organism evidence="1 2">
    <name type="scientific">Chryseosolibacter indicus</name>
    <dbReference type="NCBI Taxonomy" id="2782351"/>
    <lineage>
        <taxon>Bacteria</taxon>
        <taxon>Pseudomonadati</taxon>
        <taxon>Bacteroidota</taxon>
        <taxon>Cytophagia</taxon>
        <taxon>Cytophagales</taxon>
        <taxon>Chryseotaleaceae</taxon>
        <taxon>Chryseosolibacter</taxon>
    </lineage>
</organism>
<dbReference type="Proteomes" id="UP000772618">
    <property type="component" value="Unassembled WGS sequence"/>
</dbReference>
<protein>
    <submittedName>
        <fullName evidence="1">Uncharacterized protein</fullName>
    </submittedName>
</protein>
<evidence type="ECO:0000313" key="1">
    <source>
        <dbReference type="EMBL" id="MBT1704240.1"/>
    </source>
</evidence>
<dbReference type="EMBL" id="JAHESD010000028">
    <property type="protein sequence ID" value="MBT1704240.1"/>
    <property type="molecule type" value="Genomic_DNA"/>
</dbReference>